<dbReference type="InterPro" id="IPR001448">
    <property type="entry name" value="SASP_alpha/beta-type"/>
</dbReference>
<dbReference type="RefSeq" id="WP_125989410.1">
    <property type="nucleotide sequence ID" value="NZ_CP046640.1"/>
</dbReference>
<dbReference type="InterPro" id="IPR038300">
    <property type="entry name" value="SASP_sf_alpha/beta"/>
</dbReference>
<dbReference type="Gene3D" id="6.10.10.80">
    <property type="entry name" value="Small, acid-soluble spore protein, alpha/beta type-like"/>
    <property type="match status" value="1"/>
</dbReference>
<reference evidence="2" key="1">
    <citation type="submission" date="2019-12" db="EMBL/GenBank/DDBJ databases">
        <authorList>
            <person name="zhang j."/>
            <person name="sun C.M."/>
        </authorList>
    </citation>
    <scope>NUCLEOTIDE SEQUENCE</scope>
    <source>
        <strain evidence="2">NS-1</strain>
    </source>
</reference>
<accession>A0A8A7KE01</accession>
<organism evidence="2 3">
    <name type="scientific">Iocasia fonsfrigidae</name>
    <dbReference type="NCBI Taxonomy" id="2682810"/>
    <lineage>
        <taxon>Bacteria</taxon>
        <taxon>Bacillati</taxon>
        <taxon>Bacillota</taxon>
        <taxon>Clostridia</taxon>
        <taxon>Halanaerobiales</taxon>
        <taxon>Halanaerobiaceae</taxon>
        <taxon>Iocasia</taxon>
    </lineage>
</organism>
<dbReference type="EMBL" id="CP046640">
    <property type="protein sequence ID" value="QTL97659.1"/>
    <property type="molecule type" value="Genomic_DNA"/>
</dbReference>
<gene>
    <name evidence="2" type="ORF">GM661_06505</name>
</gene>
<evidence type="ECO:0000256" key="1">
    <source>
        <dbReference type="ARBA" id="ARBA00003863"/>
    </source>
</evidence>
<keyword evidence="3" id="KW-1185">Reference proteome</keyword>
<dbReference type="GO" id="GO:0006265">
    <property type="term" value="P:DNA topological change"/>
    <property type="evidence" value="ECO:0007669"/>
    <property type="project" value="InterPro"/>
</dbReference>
<evidence type="ECO:0000313" key="3">
    <source>
        <dbReference type="Proteomes" id="UP000665020"/>
    </source>
</evidence>
<comment type="function">
    <text evidence="1">SASP are bound to spore DNA. They are double-stranded DNA-binding proteins that cause DNA to change to an a-like conformation. They protect the DNA backbone from chemical and enzymatic cleavage and are thus involved in dormant spore's high resistance to UV light.</text>
</comment>
<dbReference type="GO" id="GO:0003690">
    <property type="term" value="F:double-stranded DNA binding"/>
    <property type="evidence" value="ECO:0007669"/>
    <property type="project" value="InterPro"/>
</dbReference>
<dbReference type="AlphaFoldDB" id="A0A8A7KE01"/>
<protein>
    <submittedName>
        <fullName evidence="2">Small, acid-soluble spore protein, alpha/beta type</fullName>
    </submittedName>
</protein>
<evidence type="ECO:0000313" key="2">
    <source>
        <dbReference type="EMBL" id="QTL97659.1"/>
    </source>
</evidence>
<name>A0A8A7KE01_9FIRM</name>
<dbReference type="Proteomes" id="UP000665020">
    <property type="component" value="Chromosome"/>
</dbReference>
<dbReference type="Pfam" id="PF00269">
    <property type="entry name" value="SASP"/>
    <property type="match status" value="1"/>
</dbReference>
<proteinExistence type="predicted"/>
<sequence length="62" mass="6766">MSSKERKTDDFTLLKLKLEVAEELGLVDKIKKVGWAGLTAEEAGKLGGCITSKIKQLNSDET</sequence>
<dbReference type="KEGG" id="ifn:GM661_06505"/>